<gene>
    <name evidence="9" type="ORF">EGI31_22680</name>
</gene>
<feature type="chain" id="PRO_5041927496" description="Peptidyl-prolyl cis-trans isomerase" evidence="7">
    <location>
        <begin position="19"/>
        <end position="156"/>
    </location>
</feature>
<keyword evidence="4 5" id="KW-0413">Isomerase</keyword>
<comment type="similarity">
    <text evidence="2 6">Belongs to the FKBP-type PPIase family.</text>
</comment>
<comment type="catalytic activity">
    <reaction evidence="1 5 6">
        <text>[protein]-peptidylproline (omega=180) = [protein]-peptidylproline (omega=0)</text>
        <dbReference type="Rhea" id="RHEA:16237"/>
        <dbReference type="Rhea" id="RHEA-COMP:10747"/>
        <dbReference type="Rhea" id="RHEA-COMP:10748"/>
        <dbReference type="ChEBI" id="CHEBI:83833"/>
        <dbReference type="ChEBI" id="CHEBI:83834"/>
        <dbReference type="EC" id="5.2.1.8"/>
    </reaction>
</comment>
<dbReference type="InterPro" id="IPR001179">
    <property type="entry name" value="PPIase_FKBP_dom"/>
</dbReference>
<dbReference type="EMBL" id="RJUF01000192">
    <property type="protein sequence ID" value="MCP9765751.1"/>
    <property type="molecule type" value="Genomic_DNA"/>
</dbReference>
<dbReference type="EC" id="5.2.1.8" evidence="6"/>
<dbReference type="PROSITE" id="PS50059">
    <property type="entry name" value="FKBP_PPIASE"/>
    <property type="match status" value="1"/>
</dbReference>
<evidence type="ECO:0000256" key="5">
    <source>
        <dbReference type="PROSITE-ProRule" id="PRU00277"/>
    </source>
</evidence>
<evidence type="ECO:0000256" key="6">
    <source>
        <dbReference type="RuleBase" id="RU003915"/>
    </source>
</evidence>
<keyword evidence="7" id="KW-0732">Signal</keyword>
<dbReference type="PROSITE" id="PS51257">
    <property type="entry name" value="PROKAR_LIPOPROTEIN"/>
    <property type="match status" value="1"/>
</dbReference>
<keyword evidence="3 5" id="KW-0697">Rotamase</keyword>
<feature type="domain" description="PPIase FKBP-type" evidence="8">
    <location>
        <begin position="73"/>
        <end position="156"/>
    </location>
</feature>
<dbReference type="InterPro" id="IPR046357">
    <property type="entry name" value="PPIase_dom_sf"/>
</dbReference>
<feature type="signal peptide" evidence="7">
    <location>
        <begin position="1"/>
        <end position="18"/>
    </location>
</feature>
<dbReference type="PANTHER" id="PTHR43811:SF19">
    <property type="entry name" value="39 KDA FK506-BINDING NUCLEAR PROTEIN"/>
    <property type="match status" value="1"/>
</dbReference>
<proteinExistence type="inferred from homology"/>
<evidence type="ECO:0000313" key="10">
    <source>
        <dbReference type="Proteomes" id="UP001204144"/>
    </source>
</evidence>
<evidence type="ECO:0000256" key="1">
    <source>
        <dbReference type="ARBA" id="ARBA00000971"/>
    </source>
</evidence>
<evidence type="ECO:0000259" key="8">
    <source>
        <dbReference type="PROSITE" id="PS50059"/>
    </source>
</evidence>
<evidence type="ECO:0000256" key="7">
    <source>
        <dbReference type="SAM" id="SignalP"/>
    </source>
</evidence>
<organism evidence="9 10">
    <name type="scientific">Lacihabitans soyangensis</name>
    <dbReference type="NCBI Taxonomy" id="869394"/>
    <lineage>
        <taxon>Bacteria</taxon>
        <taxon>Pseudomonadati</taxon>
        <taxon>Bacteroidota</taxon>
        <taxon>Cytophagia</taxon>
        <taxon>Cytophagales</taxon>
        <taxon>Leadbetterellaceae</taxon>
        <taxon>Lacihabitans</taxon>
    </lineage>
</organism>
<dbReference type="Pfam" id="PF00254">
    <property type="entry name" value="FKBP_C"/>
    <property type="match status" value="1"/>
</dbReference>
<dbReference type="Proteomes" id="UP001204144">
    <property type="component" value="Unassembled WGS sequence"/>
</dbReference>
<dbReference type="GO" id="GO:0003755">
    <property type="term" value="F:peptidyl-prolyl cis-trans isomerase activity"/>
    <property type="evidence" value="ECO:0007669"/>
    <property type="project" value="UniProtKB-UniRule"/>
</dbReference>
<evidence type="ECO:0000256" key="2">
    <source>
        <dbReference type="ARBA" id="ARBA00006577"/>
    </source>
</evidence>
<comment type="caution">
    <text evidence="9">The sequence shown here is derived from an EMBL/GenBank/DDBJ whole genome shotgun (WGS) entry which is preliminary data.</text>
</comment>
<dbReference type="SUPFAM" id="SSF54534">
    <property type="entry name" value="FKBP-like"/>
    <property type="match status" value="1"/>
</dbReference>
<accession>A0AAE3H820</accession>
<reference evidence="9 10" key="1">
    <citation type="submission" date="2018-11" db="EMBL/GenBank/DDBJ databases">
        <title>Novel bacteria species description.</title>
        <authorList>
            <person name="Han J.-H."/>
        </authorList>
    </citation>
    <scope>NUCLEOTIDE SEQUENCE [LARGE SCALE GENOMIC DNA]</scope>
    <source>
        <strain evidence="9 10">KCTC23259</strain>
    </source>
</reference>
<dbReference type="AlphaFoldDB" id="A0AAE3H820"/>
<name>A0AAE3H820_9BACT</name>
<protein>
    <recommendedName>
        <fullName evidence="6">Peptidyl-prolyl cis-trans isomerase</fullName>
        <ecNumber evidence="6">5.2.1.8</ecNumber>
    </recommendedName>
</protein>
<evidence type="ECO:0000256" key="4">
    <source>
        <dbReference type="ARBA" id="ARBA00023235"/>
    </source>
</evidence>
<evidence type="ECO:0000313" key="9">
    <source>
        <dbReference type="EMBL" id="MCP9765751.1"/>
    </source>
</evidence>
<keyword evidence="10" id="KW-1185">Reference proteome</keyword>
<sequence length="156" mass="16861">MKKFSILVLMSFCLGTLACGTKKVKENKMQESEEVQIENYIKKNAIKVDFKSNSGLRFILNQEAKDGMSLKQGQSVKVKYSGSLLNDKQFDAGSFNFILGVGQVITGFDEGIAKLKVGEKGTLIFPSSIGYGAAGAGSDIPPNSPLIFEIEVLAAR</sequence>
<dbReference type="Gene3D" id="3.10.50.40">
    <property type="match status" value="1"/>
</dbReference>
<dbReference type="PANTHER" id="PTHR43811">
    <property type="entry name" value="FKBP-TYPE PEPTIDYL-PROLYL CIS-TRANS ISOMERASE FKPA"/>
    <property type="match status" value="1"/>
</dbReference>
<evidence type="ECO:0000256" key="3">
    <source>
        <dbReference type="ARBA" id="ARBA00023110"/>
    </source>
</evidence>